<dbReference type="Pfam" id="PF07714">
    <property type="entry name" value="PK_Tyr_Ser-Thr"/>
    <property type="match status" value="1"/>
</dbReference>
<comment type="similarity">
    <text evidence="14">Belongs to the protein kinase superfamily. Tyr protein kinase family.</text>
</comment>
<evidence type="ECO:0000256" key="8">
    <source>
        <dbReference type="ARBA" id="ARBA00023136"/>
    </source>
</evidence>
<proteinExistence type="inferred from homology"/>
<evidence type="ECO:0000256" key="14">
    <source>
        <dbReference type="RuleBase" id="RU362096"/>
    </source>
</evidence>
<keyword evidence="9 14" id="KW-0829">Tyrosine-protein kinase</keyword>
<accession>A0A9P0XBZ0</accession>
<dbReference type="GO" id="GO:0030182">
    <property type="term" value="P:neuron differentiation"/>
    <property type="evidence" value="ECO:0007669"/>
    <property type="project" value="UniProtKB-ARBA"/>
</dbReference>
<dbReference type="GO" id="GO:0051130">
    <property type="term" value="P:positive regulation of cellular component organization"/>
    <property type="evidence" value="ECO:0007669"/>
    <property type="project" value="UniProtKB-ARBA"/>
</dbReference>
<feature type="domain" description="SH2" evidence="16">
    <location>
        <begin position="38"/>
        <end position="130"/>
    </location>
</feature>
<keyword evidence="19" id="KW-1185">Reference proteome</keyword>
<dbReference type="FunFam" id="3.30.200.20:FF:000053">
    <property type="entry name" value="Tyrosine-protein kinase"/>
    <property type="match status" value="1"/>
</dbReference>
<dbReference type="GO" id="GO:0004715">
    <property type="term" value="F:non-membrane spanning protein tyrosine kinase activity"/>
    <property type="evidence" value="ECO:0007669"/>
    <property type="project" value="UniProtKB-EC"/>
</dbReference>
<dbReference type="GO" id="GO:0007424">
    <property type="term" value="P:open tracheal system development"/>
    <property type="evidence" value="ECO:0007669"/>
    <property type="project" value="UniProtKB-ARBA"/>
</dbReference>
<keyword evidence="6 13" id="KW-0067">ATP-binding</keyword>
<dbReference type="InterPro" id="IPR011009">
    <property type="entry name" value="Kinase-like_dom_sf"/>
</dbReference>
<name>A0A9P0XBZ0_PIEBR</name>
<evidence type="ECO:0000256" key="15">
    <source>
        <dbReference type="SAM" id="MobiDB-lite"/>
    </source>
</evidence>
<dbReference type="InterPro" id="IPR020635">
    <property type="entry name" value="Tyr_kinase_cat_dom"/>
</dbReference>
<dbReference type="PROSITE" id="PS00109">
    <property type="entry name" value="PROTEIN_KINASE_TYR"/>
    <property type="match status" value="1"/>
</dbReference>
<dbReference type="EC" id="2.7.10.2" evidence="14"/>
<dbReference type="InterPro" id="IPR000980">
    <property type="entry name" value="SH2"/>
</dbReference>
<evidence type="ECO:0000256" key="13">
    <source>
        <dbReference type="PROSITE-ProRule" id="PRU10141"/>
    </source>
</evidence>
<dbReference type="EMBL" id="CALOZG010000006">
    <property type="protein sequence ID" value="CAH4029187.1"/>
    <property type="molecule type" value="Genomic_DNA"/>
</dbReference>
<evidence type="ECO:0000313" key="19">
    <source>
        <dbReference type="Proteomes" id="UP001152562"/>
    </source>
</evidence>
<dbReference type="GO" id="GO:0005524">
    <property type="term" value="F:ATP binding"/>
    <property type="evidence" value="ECO:0007669"/>
    <property type="project" value="UniProtKB-UniRule"/>
</dbReference>
<dbReference type="PANTHER" id="PTHR24418">
    <property type="entry name" value="TYROSINE-PROTEIN KINASE"/>
    <property type="match status" value="1"/>
</dbReference>
<comment type="catalytic activity">
    <reaction evidence="11 14">
        <text>L-tyrosyl-[protein] + ATP = O-phospho-L-tyrosyl-[protein] + ADP + H(+)</text>
        <dbReference type="Rhea" id="RHEA:10596"/>
        <dbReference type="Rhea" id="RHEA-COMP:10136"/>
        <dbReference type="Rhea" id="RHEA-COMP:20101"/>
        <dbReference type="ChEBI" id="CHEBI:15378"/>
        <dbReference type="ChEBI" id="CHEBI:30616"/>
        <dbReference type="ChEBI" id="CHEBI:46858"/>
        <dbReference type="ChEBI" id="CHEBI:61978"/>
        <dbReference type="ChEBI" id="CHEBI:456216"/>
        <dbReference type="EC" id="2.7.10.2"/>
    </reaction>
</comment>
<dbReference type="PROSITE" id="PS00107">
    <property type="entry name" value="PROTEIN_KINASE_ATP"/>
    <property type="match status" value="1"/>
</dbReference>
<dbReference type="InterPro" id="IPR001245">
    <property type="entry name" value="Ser-Thr/Tyr_kinase_cat_dom"/>
</dbReference>
<keyword evidence="7 12" id="KW-0727">SH2 domain</keyword>
<evidence type="ECO:0000259" key="17">
    <source>
        <dbReference type="PROSITE" id="PS50011"/>
    </source>
</evidence>
<keyword evidence="5 14" id="KW-0418">Kinase</keyword>
<evidence type="ECO:0000256" key="10">
    <source>
        <dbReference type="ARBA" id="ARBA00051243"/>
    </source>
</evidence>
<keyword evidence="2" id="KW-0728">SH3 domain</keyword>
<dbReference type="SUPFAM" id="SSF56112">
    <property type="entry name" value="Protein kinase-like (PK-like)"/>
    <property type="match status" value="1"/>
</dbReference>
<keyword evidence="3 14" id="KW-0808">Transferase</keyword>
<dbReference type="Proteomes" id="UP001152562">
    <property type="component" value="Unassembled WGS sequence"/>
</dbReference>
<reference evidence="18" key="1">
    <citation type="submission" date="2022-05" db="EMBL/GenBank/DDBJ databases">
        <authorList>
            <person name="Okamura Y."/>
        </authorList>
    </citation>
    <scope>NUCLEOTIDE SEQUENCE</scope>
</reference>
<evidence type="ECO:0000256" key="5">
    <source>
        <dbReference type="ARBA" id="ARBA00022777"/>
    </source>
</evidence>
<dbReference type="PROSITE" id="PS50001">
    <property type="entry name" value="SH2"/>
    <property type="match status" value="1"/>
</dbReference>
<keyword evidence="8" id="KW-0472">Membrane</keyword>
<dbReference type="InterPro" id="IPR050198">
    <property type="entry name" value="Non-receptor_tyrosine_kinases"/>
</dbReference>
<feature type="region of interest" description="Disordered" evidence="15">
    <location>
        <begin position="388"/>
        <end position="486"/>
    </location>
</feature>
<dbReference type="InterPro" id="IPR008266">
    <property type="entry name" value="Tyr_kinase_AS"/>
</dbReference>
<keyword evidence="4 13" id="KW-0547">Nucleotide-binding</keyword>
<evidence type="ECO:0000256" key="7">
    <source>
        <dbReference type="ARBA" id="ARBA00022999"/>
    </source>
</evidence>
<evidence type="ECO:0000256" key="3">
    <source>
        <dbReference type="ARBA" id="ARBA00022679"/>
    </source>
</evidence>
<dbReference type="GO" id="GO:0007435">
    <property type="term" value="P:salivary gland morphogenesis"/>
    <property type="evidence" value="ECO:0007669"/>
    <property type="project" value="UniProtKB-ARBA"/>
</dbReference>
<dbReference type="Pfam" id="PF00017">
    <property type="entry name" value="SH2"/>
    <property type="match status" value="1"/>
</dbReference>
<evidence type="ECO:0000313" key="18">
    <source>
        <dbReference type="EMBL" id="CAH4029187.1"/>
    </source>
</evidence>
<dbReference type="PROSITE" id="PS50011">
    <property type="entry name" value="PROTEIN_KINASE_DOM"/>
    <property type="match status" value="1"/>
</dbReference>
<dbReference type="GO" id="GO:0048468">
    <property type="term" value="P:cell development"/>
    <property type="evidence" value="ECO:0007669"/>
    <property type="project" value="UniProtKB-ARBA"/>
</dbReference>
<feature type="compositionally biased region" description="Low complexity" evidence="15">
    <location>
        <begin position="388"/>
        <end position="408"/>
    </location>
</feature>
<dbReference type="SMART" id="SM00252">
    <property type="entry name" value="SH2"/>
    <property type="match status" value="1"/>
</dbReference>
<gene>
    <name evidence="18" type="ORF">PIBRA_LOCUS5964</name>
</gene>
<evidence type="ECO:0000256" key="4">
    <source>
        <dbReference type="ARBA" id="ARBA00022741"/>
    </source>
</evidence>
<dbReference type="SUPFAM" id="SSF55550">
    <property type="entry name" value="SH2 domain"/>
    <property type="match status" value="1"/>
</dbReference>
<dbReference type="AlphaFoldDB" id="A0A9P0XBZ0"/>
<dbReference type="InterPro" id="IPR000719">
    <property type="entry name" value="Prot_kinase_dom"/>
</dbReference>
<feature type="binding site" evidence="13">
    <location>
        <position position="184"/>
    </location>
    <ligand>
        <name>ATP</name>
        <dbReference type="ChEBI" id="CHEBI:30616"/>
    </ligand>
</feature>
<feature type="domain" description="Protein kinase" evidence="17">
    <location>
        <begin position="156"/>
        <end position="486"/>
    </location>
</feature>
<protein>
    <recommendedName>
        <fullName evidence="14">Tyrosine-protein kinase</fullName>
        <ecNumber evidence="14">2.7.10.2</ecNumber>
    </recommendedName>
</protein>
<feature type="compositionally biased region" description="Low complexity" evidence="15">
    <location>
        <begin position="416"/>
        <end position="454"/>
    </location>
</feature>
<dbReference type="FunFam" id="3.30.505.10:FF:000044">
    <property type="entry name" value="Tyrosine-protein kinase"/>
    <property type="match status" value="1"/>
</dbReference>
<comment type="caution">
    <text evidence="18">The sequence shown here is derived from an EMBL/GenBank/DDBJ whole genome shotgun (WGS) entry which is preliminary data.</text>
</comment>
<dbReference type="GO" id="GO:0012505">
    <property type="term" value="C:endomembrane system"/>
    <property type="evidence" value="ECO:0007669"/>
    <property type="project" value="UniProtKB-SubCell"/>
</dbReference>
<dbReference type="GO" id="GO:0050793">
    <property type="term" value="P:regulation of developmental process"/>
    <property type="evidence" value="ECO:0007669"/>
    <property type="project" value="UniProtKB-ARBA"/>
</dbReference>
<dbReference type="PRINTS" id="PR00109">
    <property type="entry name" value="TYRKINASE"/>
</dbReference>
<evidence type="ECO:0000256" key="12">
    <source>
        <dbReference type="PROSITE-ProRule" id="PRU00191"/>
    </source>
</evidence>
<dbReference type="InterPro" id="IPR017441">
    <property type="entry name" value="Protein_kinase_ATP_BS"/>
</dbReference>
<comment type="subcellular location">
    <subcellularLocation>
        <location evidence="1">Endomembrane system</location>
    </subcellularLocation>
</comment>
<sequence>MQGARVQGYVCSVAAPADVFLSALWRLEVNSGNEPSRWYFRKIKRIEAEKKLLLPENEHGAFLIRDSESRHNDFSLSVRDGDTVKHYRIRQLDEGGFFIARRTTFRTLQELVEHYSKDADGLCVSLSKPCVQVEKPVTEGLSHRTRDQWEIDRSSLKFVRKLGHGQFGEVWEGLWNSTTPVAIKTLKSGTMDPKDFLAEAQIMKKLRHNKLIQLYAVCTLEEPIYIITELMKNGSLLEFLQGKGRGLKLQQLIDMAAQIAAGMAYLESQNYIHRDLAARNVLVADANIVKIADFGLARLIKEDEYEARVGARFPIKWTAPEAANYSKFSIKSDVWSFGILLTELVTYGRTPYPGIVLAQGRAQATDLRDSAVEARGLLHDGQLGVQGGVRLLSPARPARPPTRAARAAPGPPPGRLPRAARAAAARQRLAAAAADAAAEAPAAPLGHAGRGAPLSPSPAPPVSSSGDARPKRTRFGRDLRLRLGMD</sequence>
<dbReference type="Gene3D" id="1.10.510.10">
    <property type="entry name" value="Transferase(Phosphotransferase) domain 1"/>
    <property type="match status" value="1"/>
</dbReference>
<dbReference type="InterPro" id="IPR036860">
    <property type="entry name" value="SH2_dom_sf"/>
</dbReference>
<evidence type="ECO:0000256" key="2">
    <source>
        <dbReference type="ARBA" id="ARBA00022443"/>
    </source>
</evidence>
<dbReference type="GO" id="GO:0002009">
    <property type="term" value="P:morphogenesis of an epithelium"/>
    <property type="evidence" value="ECO:0007669"/>
    <property type="project" value="UniProtKB-ARBA"/>
</dbReference>
<organism evidence="18 19">
    <name type="scientific">Pieris brassicae</name>
    <name type="common">White butterfly</name>
    <name type="synonym">Large white butterfly</name>
    <dbReference type="NCBI Taxonomy" id="7116"/>
    <lineage>
        <taxon>Eukaryota</taxon>
        <taxon>Metazoa</taxon>
        <taxon>Ecdysozoa</taxon>
        <taxon>Arthropoda</taxon>
        <taxon>Hexapoda</taxon>
        <taxon>Insecta</taxon>
        <taxon>Pterygota</taxon>
        <taxon>Neoptera</taxon>
        <taxon>Endopterygota</taxon>
        <taxon>Lepidoptera</taxon>
        <taxon>Glossata</taxon>
        <taxon>Ditrysia</taxon>
        <taxon>Papilionoidea</taxon>
        <taxon>Pieridae</taxon>
        <taxon>Pierinae</taxon>
        <taxon>Pieris</taxon>
    </lineage>
</organism>
<dbReference type="Gene3D" id="3.30.200.20">
    <property type="entry name" value="Phosphorylase Kinase, domain 1"/>
    <property type="match status" value="1"/>
</dbReference>
<dbReference type="Gene3D" id="3.30.505.10">
    <property type="entry name" value="SH2 domain"/>
    <property type="match status" value="1"/>
</dbReference>
<evidence type="ECO:0000256" key="11">
    <source>
        <dbReference type="ARBA" id="ARBA00051245"/>
    </source>
</evidence>
<dbReference type="PRINTS" id="PR00401">
    <property type="entry name" value="SH2DOMAIN"/>
</dbReference>
<dbReference type="GO" id="GO:0030036">
    <property type="term" value="P:actin cytoskeleton organization"/>
    <property type="evidence" value="ECO:0007669"/>
    <property type="project" value="UniProtKB-ARBA"/>
</dbReference>
<feature type="compositionally biased region" description="Basic and acidic residues" evidence="15">
    <location>
        <begin position="475"/>
        <end position="486"/>
    </location>
</feature>
<evidence type="ECO:0000256" key="6">
    <source>
        <dbReference type="ARBA" id="ARBA00022840"/>
    </source>
</evidence>
<dbReference type="FunFam" id="1.10.510.10:FF:001512">
    <property type="entry name" value="Receptor tyrosine-protein kinase erbB-2"/>
    <property type="match status" value="1"/>
</dbReference>
<evidence type="ECO:0000256" key="1">
    <source>
        <dbReference type="ARBA" id="ARBA00004308"/>
    </source>
</evidence>
<dbReference type="SMART" id="SM00219">
    <property type="entry name" value="TyrKc"/>
    <property type="match status" value="1"/>
</dbReference>
<evidence type="ECO:0000256" key="9">
    <source>
        <dbReference type="ARBA" id="ARBA00023137"/>
    </source>
</evidence>
<dbReference type="GO" id="GO:0004714">
    <property type="term" value="F:transmembrane receptor protein tyrosine kinase activity"/>
    <property type="evidence" value="ECO:0007669"/>
    <property type="project" value="UniProtKB-EC"/>
</dbReference>
<comment type="catalytic activity">
    <reaction evidence="10">
        <text>L-tyrosyl-[protein] + ATP = O-phospho-L-tyrosyl-[protein] + ADP + H(+)</text>
        <dbReference type="Rhea" id="RHEA:10596"/>
        <dbReference type="Rhea" id="RHEA-COMP:10136"/>
        <dbReference type="Rhea" id="RHEA-COMP:20101"/>
        <dbReference type="ChEBI" id="CHEBI:15378"/>
        <dbReference type="ChEBI" id="CHEBI:30616"/>
        <dbReference type="ChEBI" id="CHEBI:46858"/>
        <dbReference type="ChEBI" id="CHEBI:61978"/>
        <dbReference type="ChEBI" id="CHEBI:456216"/>
        <dbReference type="EC" id="2.7.10.1"/>
    </reaction>
</comment>
<evidence type="ECO:0000259" key="16">
    <source>
        <dbReference type="PROSITE" id="PS50001"/>
    </source>
</evidence>